<keyword evidence="2" id="KW-1185">Reference proteome</keyword>
<name>A0ABQ1TEE7_9BACT</name>
<proteinExistence type="predicted"/>
<reference evidence="2" key="1">
    <citation type="journal article" date="2019" name="Int. J. Syst. Evol. Microbiol.">
        <title>The Global Catalogue of Microorganisms (GCM) 10K type strain sequencing project: providing services to taxonomists for standard genome sequencing and annotation.</title>
        <authorList>
            <consortium name="The Broad Institute Genomics Platform"/>
            <consortium name="The Broad Institute Genome Sequencing Center for Infectious Disease"/>
            <person name="Wu L."/>
            <person name="Ma J."/>
        </authorList>
    </citation>
    <scope>NUCLEOTIDE SEQUENCE [LARGE SCALE GENOMIC DNA]</scope>
    <source>
        <strain evidence="2">CGMCC 1.15197</strain>
    </source>
</reference>
<evidence type="ECO:0000313" key="2">
    <source>
        <dbReference type="Proteomes" id="UP000632273"/>
    </source>
</evidence>
<dbReference type="Proteomes" id="UP000632273">
    <property type="component" value="Unassembled WGS sequence"/>
</dbReference>
<dbReference type="EMBL" id="BMHT01000001">
    <property type="protein sequence ID" value="GGE93451.1"/>
    <property type="molecule type" value="Genomic_DNA"/>
</dbReference>
<protein>
    <submittedName>
        <fullName evidence="1">Membrane protein</fullName>
    </submittedName>
</protein>
<dbReference type="Pfam" id="PF04134">
    <property type="entry name" value="DCC1-like"/>
    <property type="match status" value="1"/>
</dbReference>
<evidence type="ECO:0000313" key="1">
    <source>
        <dbReference type="EMBL" id="GGE93451.1"/>
    </source>
</evidence>
<sequence>MYYGQLPASPKLQPAMSAQPATILFDGVCNLCNGFVQFVIRHDPAGRFHFASLQSEAGRALLAAHGIRAVTTDPESVVLIIGGKAYSHSTAVLRIMRGLGGAWAFLYVGMLLPRFARDAAYRFVARNRYRWFGREEACLLPTPALAQRFL</sequence>
<organism evidence="1 2">
    <name type="scientific">Hymenobacter cavernae</name>
    <dbReference type="NCBI Taxonomy" id="2044852"/>
    <lineage>
        <taxon>Bacteria</taxon>
        <taxon>Pseudomonadati</taxon>
        <taxon>Bacteroidota</taxon>
        <taxon>Cytophagia</taxon>
        <taxon>Cytophagales</taxon>
        <taxon>Hymenobacteraceae</taxon>
        <taxon>Hymenobacter</taxon>
    </lineage>
</organism>
<dbReference type="PANTHER" id="PTHR33639">
    <property type="entry name" value="THIOL-DISULFIDE OXIDOREDUCTASE DCC"/>
    <property type="match status" value="1"/>
</dbReference>
<dbReference type="InterPro" id="IPR052927">
    <property type="entry name" value="DCC_oxidoreductase"/>
</dbReference>
<comment type="caution">
    <text evidence="1">The sequence shown here is derived from an EMBL/GenBank/DDBJ whole genome shotgun (WGS) entry which is preliminary data.</text>
</comment>
<gene>
    <name evidence="1" type="ORF">GCM10011383_00160</name>
</gene>
<dbReference type="PANTHER" id="PTHR33639:SF2">
    <property type="entry name" value="DUF393 DOMAIN-CONTAINING PROTEIN"/>
    <property type="match status" value="1"/>
</dbReference>
<accession>A0ABQ1TEE7</accession>
<dbReference type="InterPro" id="IPR007263">
    <property type="entry name" value="DCC1-like"/>
</dbReference>